<name>A0A1F8EU02_9BACT</name>
<dbReference type="STRING" id="1802668.A2831_01270"/>
<comment type="caution">
    <text evidence="1">The sequence shown here is derived from an EMBL/GenBank/DDBJ whole genome shotgun (WGS) entry which is preliminary data.</text>
</comment>
<proteinExistence type="predicted"/>
<sequence>MQFKPPKNDDKYRWTNHVKGKMVYYGISEGLIKRIVRFPKRKEDGVAERTVAVMQPTSNKKKPQEVWVMYQQIDQNLRSQTINSKFQIPAVRIISAWRYPGISPAGRPIQIPDDVLQELDNLLE</sequence>
<protein>
    <submittedName>
        <fullName evidence="1">Uncharacterized protein</fullName>
    </submittedName>
</protein>
<gene>
    <name evidence="1" type="ORF">A2831_01270</name>
</gene>
<evidence type="ECO:0000313" key="1">
    <source>
        <dbReference type="EMBL" id="OGN04313.1"/>
    </source>
</evidence>
<dbReference type="EMBL" id="MGJI01000022">
    <property type="protein sequence ID" value="OGN04313.1"/>
    <property type="molecule type" value="Genomic_DNA"/>
</dbReference>
<dbReference type="Proteomes" id="UP000177507">
    <property type="component" value="Unassembled WGS sequence"/>
</dbReference>
<reference evidence="1 2" key="1">
    <citation type="journal article" date="2016" name="Nat. Commun.">
        <title>Thousands of microbial genomes shed light on interconnected biogeochemical processes in an aquifer system.</title>
        <authorList>
            <person name="Anantharaman K."/>
            <person name="Brown C.T."/>
            <person name="Hug L.A."/>
            <person name="Sharon I."/>
            <person name="Castelle C.J."/>
            <person name="Probst A.J."/>
            <person name="Thomas B.C."/>
            <person name="Singh A."/>
            <person name="Wilkins M.J."/>
            <person name="Karaoz U."/>
            <person name="Brodie E.L."/>
            <person name="Williams K.H."/>
            <person name="Hubbard S.S."/>
            <person name="Banfield J.F."/>
        </authorList>
    </citation>
    <scope>NUCLEOTIDE SEQUENCE [LARGE SCALE GENOMIC DNA]</scope>
</reference>
<organism evidence="1 2">
    <name type="scientific">Candidatus Yanofskybacteria bacterium RIFCSPHIGHO2_01_FULL_44_17</name>
    <dbReference type="NCBI Taxonomy" id="1802668"/>
    <lineage>
        <taxon>Bacteria</taxon>
        <taxon>Candidatus Yanofskyibacteriota</taxon>
    </lineage>
</organism>
<evidence type="ECO:0000313" key="2">
    <source>
        <dbReference type="Proteomes" id="UP000177507"/>
    </source>
</evidence>
<dbReference type="AlphaFoldDB" id="A0A1F8EU02"/>
<accession>A0A1F8EU02</accession>